<protein>
    <submittedName>
        <fullName evidence="1">Uncharacterized protein</fullName>
    </submittedName>
</protein>
<name>A0A8J6ESQ8_ELECQ</name>
<reference evidence="1" key="1">
    <citation type="thesis" date="2020" institute="ProQuest LLC" country="789 East Eisenhower Parkway, Ann Arbor, MI, USA">
        <title>Comparative Genomics and Chromosome Evolution.</title>
        <authorList>
            <person name="Mudd A.B."/>
        </authorList>
    </citation>
    <scope>NUCLEOTIDE SEQUENCE</scope>
    <source>
        <strain evidence="1">HN-11 Male</strain>
        <tissue evidence="1">Kidney and liver</tissue>
    </source>
</reference>
<gene>
    <name evidence="1" type="ORF">GDO78_003409</name>
</gene>
<comment type="caution">
    <text evidence="1">The sequence shown here is derived from an EMBL/GenBank/DDBJ whole genome shotgun (WGS) entry which is preliminary data.</text>
</comment>
<organism evidence="1 2">
    <name type="scientific">Eleutherodactylus coqui</name>
    <name type="common">Puerto Rican coqui</name>
    <dbReference type="NCBI Taxonomy" id="57060"/>
    <lineage>
        <taxon>Eukaryota</taxon>
        <taxon>Metazoa</taxon>
        <taxon>Chordata</taxon>
        <taxon>Craniata</taxon>
        <taxon>Vertebrata</taxon>
        <taxon>Euteleostomi</taxon>
        <taxon>Amphibia</taxon>
        <taxon>Batrachia</taxon>
        <taxon>Anura</taxon>
        <taxon>Neobatrachia</taxon>
        <taxon>Hyloidea</taxon>
        <taxon>Eleutherodactylidae</taxon>
        <taxon>Eleutherodactylinae</taxon>
        <taxon>Eleutherodactylus</taxon>
        <taxon>Eleutherodactylus</taxon>
    </lineage>
</organism>
<dbReference type="EMBL" id="WNTK01000012">
    <property type="protein sequence ID" value="KAG9474927.1"/>
    <property type="molecule type" value="Genomic_DNA"/>
</dbReference>
<sequence length="76" mass="8377">MAGKLKAMDAETALKVLRENSARLASCVSMLEDKRGELEKSIKCQINLSRSLKPILTGFTPTEENVQRDPEAGEEV</sequence>
<dbReference type="Proteomes" id="UP000770717">
    <property type="component" value="Unassembled WGS sequence"/>
</dbReference>
<keyword evidence="2" id="KW-1185">Reference proteome</keyword>
<evidence type="ECO:0000313" key="2">
    <source>
        <dbReference type="Proteomes" id="UP000770717"/>
    </source>
</evidence>
<accession>A0A8J6ESQ8</accession>
<dbReference type="AlphaFoldDB" id="A0A8J6ESQ8"/>
<proteinExistence type="predicted"/>
<evidence type="ECO:0000313" key="1">
    <source>
        <dbReference type="EMBL" id="KAG9474927.1"/>
    </source>
</evidence>